<accession>A0ABY2BIB0</accession>
<reference evidence="1 2" key="1">
    <citation type="journal article" date="2015" name="Stand. Genomic Sci.">
        <title>Genomic Encyclopedia of Bacterial and Archaeal Type Strains, Phase III: the genomes of soil and plant-associated and newly described type strains.</title>
        <authorList>
            <person name="Whitman W.B."/>
            <person name="Woyke T."/>
            <person name="Klenk H.P."/>
            <person name="Zhou Y."/>
            <person name="Lilburn T.G."/>
            <person name="Beck B.J."/>
            <person name="De Vos P."/>
            <person name="Vandamme P."/>
            <person name="Eisen J.A."/>
            <person name="Garrity G."/>
            <person name="Hugenholtz P."/>
            <person name="Kyrpides N.C."/>
        </authorList>
    </citation>
    <scope>NUCLEOTIDE SEQUENCE [LARGE SCALE GENOMIC DNA]</scope>
    <source>
        <strain evidence="1 2">VKM Ac-2538</strain>
    </source>
</reference>
<evidence type="ECO:0000313" key="1">
    <source>
        <dbReference type="EMBL" id="TCO21680.1"/>
    </source>
</evidence>
<name>A0ABY2BIB0_9ACTN</name>
<comment type="caution">
    <text evidence="1">The sequence shown here is derived from an EMBL/GenBank/DDBJ whole genome shotgun (WGS) entry which is preliminary data.</text>
</comment>
<protein>
    <submittedName>
        <fullName evidence="1">Uncharacterized protein</fullName>
    </submittedName>
</protein>
<sequence>TLLDTGEDRRTLTKAGNEHLLDTEGSQIRLFAGVVAAAEPLRACPA</sequence>
<keyword evidence="2" id="KW-1185">Reference proteome</keyword>
<dbReference type="EMBL" id="SLWM01000007">
    <property type="protein sequence ID" value="TCO21680.1"/>
    <property type="molecule type" value="Genomic_DNA"/>
</dbReference>
<proteinExistence type="predicted"/>
<feature type="non-terminal residue" evidence="1">
    <location>
        <position position="1"/>
    </location>
</feature>
<organism evidence="1 2">
    <name type="scientific">Kribbella orskensis</name>
    <dbReference type="NCBI Taxonomy" id="2512216"/>
    <lineage>
        <taxon>Bacteria</taxon>
        <taxon>Bacillati</taxon>
        <taxon>Actinomycetota</taxon>
        <taxon>Actinomycetes</taxon>
        <taxon>Propionibacteriales</taxon>
        <taxon>Kribbellaceae</taxon>
        <taxon>Kribbella</taxon>
    </lineage>
</organism>
<gene>
    <name evidence="1" type="ORF">EV644_1071</name>
</gene>
<dbReference type="Proteomes" id="UP000295818">
    <property type="component" value="Unassembled WGS sequence"/>
</dbReference>
<evidence type="ECO:0000313" key="2">
    <source>
        <dbReference type="Proteomes" id="UP000295818"/>
    </source>
</evidence>